<accession>A0A1I5MMI2</accession>
<dbReference type="Proteomes" id="UP000199306">
    <property type="component" value="Unassembled WGS sequence"/>
</dbReference>
<dbReference type="OrthoDB" id="653949at2"/>
<sequence>MKTVQSYIIDLLFEQDCVVIPDFGGFIINSRSAGLDKMERFMSPPQKWLAFNELLKSDDGLLSSYISGCQKISREEAVVQIKKFVEQTRKSVKLNESVYIANLGTFTLNAEQKLQFQPDPKMNFLTESFGMDNIKLKYFTPLKAKESEEIQTLELPAPVYRTLQLKDREYIHEDSKEETSIRPIRKASRLLSVITIFLGVSAFISGLYFYDSNPSTGLSSFNPFSVISHFKQHFPETPKVNPAAVEKKDEAVKAEEITASKNAPAENEATKETLVVEKAIITKPETRYYVIAGSFGSEKNADKMRRILKSNGLDQKVEFLFPVKNEKLIKVSAGEFSDETEAKAFSKTVSDKIKQQTWVFKVKN</sequence>
<evidence type="ECO:0000313" key="4">
    <source>
        <dbReference type="Proteomes" id="UP000199306"/>
    </source>
</evidence>
<keyword evidence="1" id="KW-0472">Membrane</keyword>
<dbReference type="AlphaFoldDB" id="A0A1I5MMI2"/>
<feature type="transmembrane region" description="Helical" evidence="1">
    <location>
        <begin position="190"/>
        <end position="210"/>
    </location>
</feature>
<proteinExistence type="predicted"/>
<dbReference type="Gene3D" id="3.30.70.1070">
    <property type="entry name" value="Sporulation related repeat"/>
    <property type="match status" value="1"/>
</dbReference>
<dbReference type="Pfam" id="PF18175">
    <property type="entry name" value="HU-CCDC81_bac_2"/>
    <property type="match status" value="1"/>
</dbReference>
<evidence type="ECO:0000313" key="3">
    <source>
        <dbReference type="EMBL" id="SFP10121.1"/>
    </source>
</evidence>
<name>A0A1I5MMI2_9BACT</name>
<keyword evidence="4" id="KW-1185">Reference proteome</keyword>
<dbReference type="Pfam" id="PF05036">
    <property type="entry name" value="SPOR"/>
    <property type="match status" value="1"/>
</dbReference>
<dbReference type="InterPro" id="IPR007730">
    <property type="entry name" value="SPOR-like_dom"/>
</dbReference>
<dbReference type="RefSeq" id="WP_092011140.1">
    <property type="nucleotide sequence ID" value="NZ_FOXH01000001.1"/>
</dbReference>
<dbReference type="PROSITE" id="PS51724">
    <property type="entry name" value="SPOR"/>
    <property type="match status" value="1"/>
</dbReference>
<gene>
    <name evidence="3" type="ORF">SAMN04515674_101351</name>
</gene>
<dbReference type="GO" id="GO:0042834">
    <property type="term" value="F:peptidoglycan binding"/>
    <property type="evidence" value="ECO:0007669"/>
    <property type="project" value="InterPro"/>
</dbReference>
<keyword evidence="1" id="KW-0812">Transmembrane</keyword>
<evidence type="ECO:0000259" key="2">
    <source>
        <dbReference type="PROSITE" id="PS51724"/>
    </source>
</evidence>
<protein>
    <submittedName>
        <fullName evidence="3">Sporulation related domain-containing protein</fullName>
    </submittedName>
</protein>
<evidence type="ECO:0000256" key="1">
    <source>
        <dbReference type="SAM" id="Phobius"/>
    </source>
</evidence>
<dbReference type="InterPro" id="IPR040495">
    <property type="entry name" value="HU-CCDC81_bac_1"/>
</dbReference>
<dbReference type="InterPro" id="IPR036680">
    <property type="entry name" value="SPOR-like_sf"/>
</dbReference>
<dbReference type="SUPFAM" id="SSF110997">
    <property type="entry name" value="Sporulation related repeat"/>
    <property type="match status" value="1"/>
</dbReference>
<feature type="domain" description="SPOR" evidence="2">
    <location>
        <begin position="282"/>
        <end position="362"/>
    </location>
</feature>
<reference evidence="3 4" key="1">
    <citation type="submission" date="2016-10" db="EMBL/GenBank/DDBJ databases">
        <authorList>
            <person name="de Groot N.N."/>
        </authorList>
    </citation>
    <scope>NUCLEOTIDE SEQUENCE [LARGE SCALE GENOMIC DNA]</scope>
    <source>
        <strain evidence="4">E92,LMG 26720,CCM 7988</strain>
    </source>
</reference>
<dbReference type="InterPro" id="IPR041268">
    <property type="entry name" value="HU-CCDC81_bac_2"/>
</dbReference>
<dbReference type="STRING" id="1079859.SAMN04515674_101351"/>
<dbReference type="EMBL" id="FOXH01000001">
    <property type="protein sequence ID" value="SFP10121.1"/>
    <property type="molecule type" value="Genomic_DNA"/>
</dbReference>
<keyword evidence="1" id="KW-1133">Transmembrane helix</keyword>
<organism evidence="3 4">
    <name type="scientific">Pseudarcicella hirudinis</name>
    <dbReference type="NCBI Taxonomy" id="1079859"/>
    <lineage>
        <taxon>Bacteria</taxon>
        <taxon>Pseudomonadati</taxon>
        <taxon>Bacteroidota</taxon>
        <taxon>Cytophagia</taxon>
        <taxon>Cytophagales</taxon>
        <taxon>Flectobacillaceae</taxon>
        <taxon>Pseudarcicella</taxon>
    </lineage>
</organism>
<dbReference type="Pfam" id="PF18174">
    <property type="entry name" value="HU-CCDC81_bac_1"/>
    <property type="match status" value="1"/>
</dbReference>